<comment type="caution">
    <text evidence="1">The sequence shown here is derived from an EMBL/GenBank/DDBJ whole genome shotgun (WGS) entry which is preliminary data.</text>
</comment>
<dbReference type="EMBL" id="QKTX01000009">
    <property type="protein sequence ID" value="PZV82307.1"/>
    <property type="molecule type" value="Genomic_DNA"/>
</dbReference>
<evidence type="ECO:0000313" key="2">
    <source>
        <dbReference type="Proteomes" id="UP000248917"/>
    </source>
</evidence>
<proteinExistence type="predicted"/>
<accession>A0A326RPP7</accession>
<name>A0A326RPP7_9BACT</name>
<evidence type="ECO:0000313" key="1">
    <source>
        <dbReference type="EMBL" id="PZV82307.1"/>
    </source>
</evidence>
<protein>
    <submittedName>
        <fullName evidence="1">Uncharacterized protein</fullName>
    </submittedName>
</protein>
<reference evidence="1 2" key="1">
    <citation type="submission" date="2018-06" db="EMBL/GenBank/DDBJ databases">
        <title>Genomic Encyclopedia of Archaeal and Bacterial Type Strains, Phase II (KMG-II): from individual species to whole genera.</title>
        <authorList>
            <person name="Goeker M."/>
        </authorList>
    </citation>
    <scope>NUCLEOTIDE SEQUENCE [LARGE SCALE GENOMIC DNA]</scope>
    <source>
        <strain evidence="1 2">T4</strain>
    </source>
</reference>
<dbReference type="AlphaFoldDB" id="A0A326RPP7"/>
<organism evidence="1 2">
    <name type="scientific">Algoriphagus aquaeductus</name>
    <dbReference type="NCBI Taxonomy" id="475299"/>
    <lineage>
        <taxon>Bacteria</taxon>
        <taxon>Pseudomonadati</taxon>
        <taxon>Bacteroidota</taxon>
        <taxon>Cytophagia</taxon>
        <taxon>Cytophagales</taxon>
        <taxon>Cyclobacteriaceae</taxon>
        <taxon>Algoriphagus</taxon>
    </lineage>
</organism>
<dbReference type="Proteomes" id="UP000248917">
    <property type="component" value="Unassembled WGS sequence"/>
</dbReference>
<dbReference type="OrthoDB" id="826316at2"/>
<sequence>MINYFKKLFSGYATARRQVSGVICRYQYAGKPVFFDPMLMLREFLHRSSTESVQKEPVTGFEEEINQFFVTPIQDVEPSVICTCEYQGRELKVFRFSLKEGTFPLSIYRFYWGGELLGQFRRKYDYGSQVSDLYEELYSKYPIQQQEKWTKLLVNTQTGGLIFLEKFGHSQLWYFPDAERFQEWRSLIKSGV</sequence>
<dbReference type="RefSeq" id="WP_111393445.1">
    <property type="nucleotide sequence ID" value="NZ_QKTX01000009.1"/>
</dbReference>
<keyword evidence="2" id="KW-1185">Reference proteome</keyword>
<gene>
    <name evidence="1" type="ORF">CLV31_109168</name>
</gene>